<evidence type="ECO:0000259" key="3">
    <source>
        <dbReference type="PROSITE" id="PS50160"/>
    </source>
</evidence>
<proteinExistence type="inferred from homology"/>
<dbReference type="AlphaFoldDB" id="A0A2W7C6A6"/>
<dbReference type="Gene3D" id="3.30.1490.70">
    <property type="match status" value="1"/>
</dbReference>
<reference evidence="5" key="1">
    <citation type="submission" date="2017-03" db="EMBL/GenBank/DDBJ databases">
        <authorList>
            <person name="Safronova V.I."/>
            <person name="Sazanova A.L."/>
            <person name="Chirak E.R."/>
        </authorList>
    </citation>
    <scope>NUCLEOTIDE SEQUENCE [LARGE SCALE GENOMIC DNA]</scope>
    <source>
        <strain evidence="5">Ach-343</strain>
    </source>
</reference>
<feature type="domain" description="ATP-dependent DNA ligase family profile" evidence="3">
    <location>
        <begin position="144"/>
        <end position="235"/>
    </location>
</feature>
<accession>A0A2W7C6A6</accession>
<dbReference type="CDD" id="cd07906">
    <property type="entry name" value="Adenylation_DNA_ligase_LigD_LigC"/>
    <property type="match status" value="1"/>
</dbReference>
<comment type="caution">
    <text evidence="4">The sequence shown here is derived from an EMBL/GenBank/DDBJ whole genome shotgun (WGS) entry which is preliminary data.</text>
</comment>
<dbReference type="EMBL" id="MZXV01000027">
    <property type="protein sequence ID" value="PZV38394.1"/>
    <property type="molecule type" value="Genomic_DNA"/>
</dbReference>
<protein>
    <submittedName>
        <fullName evidence="4">DNA ligase</fullName>
    </submittedName>
</protein>
<gene>
    <name evidence="4" type="ORF">B5V02_12260</name>
</gene>
<dbReference type="InterPro" id="IPR050191">
    <property type="entry name" value="ATP-dep_DNA_ligase"/>
</dbReference>
<keyword evidence="5" id="KW-1185">Reference proteome</keyword>
<dbReference type="PROSITE" id="PS50160">
    <property type="entry name" value="DNA_LIGASE_A3"/>
    <property type="match status" value="1"/>
</dbReference>
<keyword evidence="2 4" id="KW-0436">Ligase</keyword>
<organism evidence="4 5">
    <name type="scientific">Mesorhizobium kowhaii</name>
    <dbReference type="NCBI Taxonomy" id="1300272"/>
    <lineage>
        <taxon>Bacteria</taxon>
        <taxon>Pseudomonadati</taxon>
        <taxon>Pseudomonadota</taxon>
        <taxon>Alphaproteobacteria</taxon>
        <taxon>Hyphomicrobiales</taxon>
        <taxon>Phyllobacteriaceae</taxon>
        <taxon>Mesorhizobium</taxon>
    </lineage>
</organism>
<dbReference type="PANTHER" id="PTHR45674">
    <property type="entry name" value="DNA LIGASE 1/3 FAMILY MEMBER"/>
    <property type="match status" value="1"/>
</dbReference>
<dbReference type="Proteomes" id="UP000248616">
    <property type="component" value="Unassembled WGS sequence"/>
</dbReference>
<dbReference type="Gene3D" id="3.30.470.30">
    <property type="entry name" value="DNA ligase/mRNA capping enzyme"/>
    <property type="match status" value="1"/>
</dbReference>
<evidence type="ECO:0000313" key="5">
    <source>
        <dbReference type="Proteomes" id="UP000248616"/>
    </source>
</evidence>
<evidence type="ECO:0000256" key="1">
    <source>
        <dbReference type="ARBA" id="ARBA00007572"/>
    </source>
</evidence>
<dbReference type="PANTHER" id="PTHR45674:SF4">
    <property type="entry name" value="DNA LIGASE 1"/>
    <property type="match status" value="1"/>
</dbReference>
<evidence type="ECO:0000313" key="4">
    <source>
        <dbReference type="EMBL" id="PZV38394.1"/>
    </source>
</evidence>
<dbReference type="GO" id="GO:0006310">
    <property type="term" value="P:DNA recombination"/>
    <property type="evidence" value="ECO:0007669"/>
    <property type="project" value="InterPro"/>
</dbReference>
<dbReference type="GO" id="GO:0005524">
    <property type="term" value="F:ATP binding"/>
    <property type="evidence" value="ECO:0007669"/>
    <property type="project" value="InterPro"/>
</dbReference>
<dbReference type="PROSITE" id="PS51257">
    <property type="entry name" value="PROKAR_LIPOPROTEIN"/>
    <property type="match status" value="1"/>
</dbReference>
<dbReference type="GO" id="GO:0003910">
    <property type="term" value="F:DNA ligase (ATP) activity"/>
    <property type="evidence" value="ECO:0007669"/>
    <property type="project" value="InterPro"/>
</dbReference>
<dbReference type="Pfam" id="PF01068">
    <property type="entry name" value="DNA_ligase_A_M"/>
    <property type="match status" value="1"/>
</dbReference>
<dbReference type="SUPFAM" id="SSF56091">
    <property type="entry name" value="DNA ligase/mRNA capping enzyme, catalytic domain"/>
    <property type="match status" value="1"/>
</dbReference>
<dbReference type="GO" id="GO:0006281">
    <property type="term" value="P:DNA repair"/>
    <property type="evidence" value="ECO:0007669"/>
    <property type="project" value="InterPro"/>
</dbReference>
<comment type="similarity">
    <text evidence="1">Belongs to the ATP-dependent DNA ligase family.</text>
</comment>
<evidence type="ECO:0000256" key="2">
    <source>
        <dbReference type="ARBA" id="ARBA00022598"/>
    </source>
</evidence>
<name>A0A2W7C6A6_9HYPH</name>
<dbReference type="OrthoDB" id="9802472at2"/>
<dbReference type="InterPro" id="IPR012310">
    <property type="entry name" value="DNA_ligase_ATP-dep_cent"/>
</dbReference>
<sequence>MRRCLQWLGGGSAQAAGIQVGGMSGCLCRSAAAARSKVASLRKRAKVNGGRLEFIPPQIPTRVEEPPEDEGWVHEVNLDGYRTQIIIDKGGVRLYSNNGRDWTTKYWPIALAAELPCRAAIIDGEVIVPGEQGDPDCPALEAAIWNEPSRLVFVAFDILHLDGRNLASLPLLQRKQALWQLVGHDLGKIQYSEHFESSALAIFRAIEKVGLESIISKRVDSRYRSGPSNTWLRAKYFEEADF</sequence>